<keyword evidence="3" id="KW-1185">Reference proteome</keyword>
<protein>
    <recommendedName>
        <fullName evidence="4">LysM domain-containing protein</fullName>
    </recommendedName>
</protein>
<accession>A0A0P6WMV4</accession>
<sequence>MFPAALQGRNPGHHRLSTPVRVSLWVFVILALLGLGYYYFVVRGVEIPALATGPTLVPTVDMTRPVETELAAGLIPVTGNAVDEPTATPAFTLTIRPTSTVTLPPATASPMVYQTITLAAIGRRVTDPAAQPSPTPGKTETPSDAYITLEKPFIIDGQEFVLHRVIEGEGYDFLALKFNTTRAILVDLNYDLSYPLWIGSVIIIAPGMTEKVPGMPAFRIHQVTDEEAAAGRLSTAGTVDNKLLEQYNNCPADCHFNRGDWVLIPFTD</sequence>
<dbReference type="EMBL" id="LGCK01000011">
    <property type="protein sequence ID" value="KPL71295.1"/>
    <property type="molecule type" value="Genomic_DNA"/>
</dbReference>
<keyword evidence="1" id="KW-0812">Transmembrane</keyword>
<evidence type="ECO:0000256" key="1">
    <source>
        <dbReference type="SAM" id="Phobius"/>
    </source>
</evidence>
<organism evidence="2 3">
    <name type="scientific">Leptolinea tardivitalis</name>
    <dbReference type="NCBI Taxonomy" id="229920"/>
    <lineage>
        <taxon>Bacteria</taxon>
        <taxon>Bacillati</taxon>
        <taxon>Chloroflexota</taxon>
        <taxon>Anaerolineae</taxon>
        <taxon>Anaerolineales</taxon>
        <taxon>Anaerolineaceae</taxon>
        <taxon>Leptolinea</taxon>
    </lineage>
</organism>
<keyword evidence="1" id="KW-0472">Membrane</keyword>
<name>A0A0P6WMV4_9CHLR</name>
<keyword evidence="1" id="KW-1133">Transmembrane helix</keyword>
<dbReference type="Proteomes" id="UP000050430">
    <property type="component" value="Unassembled WGS sequence"/>
</dbReference>
<feature type="transmembrane region" description="Helical" evidence="1">
    <location>
        <begin position="20"/>
        <end position="40"/>
    </location>
</feature>
<gene>
    <name evidence="2" type="ORF">ADM99_11355</name>
</gene>
<evidence type="ECO:0000313" key="3">
    <source>
        <dbReference type="Proteomes" id="UP000050430"/>
    </source>
</evidence>
<reference evidence="2 3" key="1">
    <citation type="submission" date="2015-07" db="EMBL/GenBank/DDBJ databases">
        <title>Genome sequence of Leptolinea tardivitalis DSM 16556.</title>
        <authorList>
            <person name="Hemp J."/>
            <person name="Ward L.M."/>
            <person name="Pace L.A."/>
            <person name="Fischer W.W."/>
        </authorList>
    </citation>
    <scope>NUCLEOTIDE SEQUENCE [LARGE SCALE GENOMIC DNA]</scope>
    <source>
        <strain evidence="2 3">YMTK-2</strain>
    </source>
</reference>
<evidence type="ECO:0008006" key="4">
    <source>
        <dbReference type="Google" id="ProtNLM"/>
    </source>
</evidence>
<dbReference type="AlphaFoldDB" id="A0A0P6WMV4"/>
<proteinExistence type="predicted"/>
<comment type="caution">
    <text evidence="2">The sequence shown here is derived from an EMBL/GenBank/DDBJ whole genome shotgun (WGS) entry which is preliminary data.</text>
</comment>
<evidence type="ECO:0000313" key="2">
    <source>
        <dbReference type="EMBL" id="KPL71295.1"/>
    </source>
</evidence>